<proteinExistence type="predicted"/>
<organism evidence="1 2">
    <name type="scientific">Ectopseudomonas oleovorans</name>
    <name type="common">Pseudomonas oleovorans</name>
    <dbReference type="NCBI Taxonomy" id="301"/>
    <lineage>
        <taxon>Bacteria</taxon>
        <taxon>Pseudomonadati</taxon>
        <taxon>Pseudomonadota</taxon>
        <taxon>Gammaproteobacteria</taxon>
        <taxon>Pseudomonadales</taxon>
        <taxon>Pseudomonadaceae</taxon>
        <taxon>Ectopseudomonas</taxon>
    </lineage>
</organism>
<dbReference type="InterPro" id="IPR045738">
    <property type="entry name" value="DUF6088"/>
</dbReference>
<gene>
    <name evidence="1" type="ORF">DBO86_12810</name>
</gene>
<reference evidence="1 2" key="1">
    <citation type="submission" date="2018-04" db="EMBL/GenBank/DDBJ databases">
        <title>Pseudomonas sp. nov., isolated from mangrove soil.</title>
        <authorList>
            <person name="Chen C."/>
        </authorList>
    </citation>
    <scope>NUCLEOTIDE SEQUENCE [LARGE SCALE GENOMIC DNA]</scope>
    <source>
        <strain evidence="1 2">JCM 14246</strain>
    </source>
</reference>
<dbReference type="AlphaFoldDB" id="A0A2T5PLQ5"/>
<dbReference type="Proteomes" id="UP000244052">
    <property type="component" value="Unassembled WGS sequence"/>
</dbReference>
<dbReference type="Pfam" id="PF19570">
    <property type="entry name" value="DUF6088"/>
    <property type="match status" value="1"/>
</dbReference>
<evidence type="ECO:0008006" key="3">
    <source>
        <dbReference type="Google" id="ProtNLM"/>
    </source>
</evidence>
<comment type="caution">
    <text evidence="1">The sequence shown here is derived from an EMBL/GenBank/DDBJ whole genome shotgun (WGS) entry which is preliminary data.</text>
</comment>
<protein>
    <recommendedName>
        <fullName evidence="3">Type IV toxin-antitoxin system AbiEi family antitoxin domain-containing protein</fullName>
    </recommendedName>
</protein>
<name>A0A2T5PLQ5_ECTOL</name>
<dbReference type="RefSeq" id="WP_108233850.1">
    <property type="nucleotide sequence ID" value="NZ_QASO01000075.1"/>
</dbReference>
<evidence type="ECO:0000313" key="2">
    <source>
        <dbReference type="Proteomes" id="UP000244052"/>
    </source>
</evidence>
<dbReference type="EMBL" id="QASO01000075">
    <property type="protein sequence ID" value="PTU78659.1"/>
    <property type="molecule type" value="Genomic_DNA"/>
</dbReference>
<accession>A0A2T5PLQ5</accession>
<sequence>MSVAEAISNRLKYMQKGQPFSRVVFAQVGSRAAVDKALSRLVQSGCLERVARGVYMRPKLSAYTGRRVRPSPLSIMSVITKANGETIQIHGAEAVRRLGLSTQMQVVPTFYTSGATRDIKVGNAVVRLRHASNDRLQHAGTKVGMVLSALHYLGKEGLSTQVVSTITNAMSGEELLKLRACRMPAWMRSALLLMAEVEACPASTSPKAINVNCQRLPLQSTC</sequence>
<keyword evidence="2" id="KW-1185">Reference proteome</keyword>
<evidence type="ECO:0000313" key="1">
    <source>
        <dbReference type="EMBL" id="PTU78659.1"/>
    </source>
</evidence>